<dbReference type="RefSeq" id="WP_014911329.1">
    <property type="nucleotide sequence ID" value="NZ_BAZE01000005.1"/>
</dbReference>
<dbReference type="Proteomes" id="UP000467124">
    <property type="component" value="Unassembled WGS sequence"/>
</dbReference>
<dbReference type="Pfam" id="PF04237">
    <property type="entry name" value="YjbR"/>
    <property type="match status" value="1"/>
</dbReference>
<dbReference type="InterPro" id="IPR038056">
    <property type="entry name" value="YjbR-like_sf"/>
</dbReference>
<dbReference type="EMBL" id="WWHY01000001">
    <property type="protein sequence ID" value="MYR32078.1"/>
    <property type="molecule type" value="Genomic_DNA"/>
</dbReference>
<organism evidence="3 4">
    <name type="scientific">Nocardiopsis alba</name>
    <dbReference type="NCBI Taxonomy" id="53437"/>
    <lineage>
        <taxon>Bacteria</taxon>
        <taxon>Bacillati</taxon>
        <taxon>Actinomycetota</taxon>
        <taxon>Actinomycetes</taxon>
        <taxon>Streptosporangiales</taxon>
        <taxon>Nocardiopsidaceae</taxon>
        <taxon>Nocardiopsis</taxon>
    </lineage>
</organism>
<dbReference type="Gene3D" id="3.90.1150.30">
    <property type="match status" value="1"/>
</dbReference>
<accession>A0A7K2IQ43</accession>
<dbReference type="GO" id="GO:0003677">
    <property type="term" value="F:DNA binding"/>
    <property type="evidence" value="ECO:0007669"/>
    <property type="project" value="UniProtKB-KW"/>
</dbReference>
<evidence type="ECO:0000313" key="5">
    <source>
        <dbReference type="Proteomes" id="UP001585053"/>
    </source>
</evidence>
<dbReference type="PANTHER" id="PTHR35145:SF1">
    <property type="entry name" value="CYTOPLASMIC PROTEIN"/>
    <property type="match status" value="1"/>
</dbReference>
<sequence>MTPERFIDVALWFPETEESEPFGPGPLVYKIARQRMFALLMPGDEDRPAVVNLKCDPETALELRALFPAVTPGWHMNKRHWNSVRLDGTVPDDEFVEMVDHSYRSVARGLRRADRDRVLGALGDRLPTDDADDRERTATRGAHPIRDLSSLQTGRGPGRP</sequence>
<evidence type="ECO:0000313" key="2">
    <source>
        <dbReference type="EMBL" id="MFB8769395.1"/>
    </source>
</evidence>
<name>A0A7K2IQ43_9ACTN</name>
<gene>
    <name evidence="3" type="ORF">GTW20_07275</name>
    <name evidence="2" type="ORF">VSQ78_16940</name>
</gene>
<protein>
    <submittedName>
        <fullName evidence="3">MmcQ/YjbR family DNA-binding protein</fullName>
    </submittedName>
</protein>
<dbReference type="InterPro" id="IPR007351">
    <property type="entry name" value="YjbR"/>
</dbReference>
<dbReference type="PANTHER" id="PTHR35145">
    <property type="entry name" value="CYTOPLASMIC PROTEIN-RELATED"/>
    <property type="match status" value="1"/>
</dbReference>
<dbReference type="GeneID" id="91391734"/>
<proteinExistence type="predicted"/>
<reference evidence="3 4" key="1">
    <citation type="journal article" date="2019" name="Nat. Commun.">
        <title>The antimicrobial potential of Streptomyces from insect microbiomes.</title>
        <authorList>
            <person name="Chevrette M.G."/>
            <person name="Carlson C.M."/>
            <person name="Ortega H.E."/>
            <person name="Thomas C."/>
            <person name="Ananiev G.E."/>
            <person name="Barns K.J."/>
            <person name="Book A.J."/>
            <person name="Cagnazzo J."/>
            <person name="Carlos C."/>
            <person name="Flanigan W."/>
            <person name="Grubbs K.J."/>
            <person name="Horn H.A."/>
            <person name="Hoffmann F.M."/>
            <person name="Klassen J.L."/>
            <person name="Knack J.J."/>
            <person name="Lewin G.R."/>
            <person name="McDonald B.R."/>
            <person name="Muller L."/>
            <person name="Melo W.G.P."/>
            <person name="Pinto-Tomas A.A."/>
            <person name="Schmitz A."/>
            <person name="Wendt-Pienkowski E."/>
            <person name="Wildman S."/>
            <person name="Zhao M."/>
            <person name="Zhang F."/>
            <person name="Bugni T.S."/>
            <person name="Andes D.R."/>
            <person name="Pupo M.T."/>
            <person name="Currie C.R."/>
        </authorList>
    </citation>
    <scope>NUCLEOTIDE SEQUENCE [LARGE SCALE GENOMIC DNA]</scope>
    <source>
        <strain evidence="3 4">SID5840</strain>
    </source>
</reference>
<reference evidence="2 5" key="2">
    <citation type="submission" date="2024-01" db="EMBL/GenBank/DDBJ databases">
        <title>Genome mining of biosynthetic gene clusters to explore secondary metabolites of Streptomyces sp.</title>
        <authorList>
            <person name="Baig A."/>
            <person name="Ajitkumar Shintre N."/>
            <person name="Kumar H."/>
            <person name="Anbarasu A."/>
            <person name="Ramaiah S."/>
        </authorList>
    </citation>
    <scope>NUCLEOTIDE SEQUENCE [LARGE SCALE GENOMIC DNA]</scope>
    <source>
        <strain evidence="2 5">A01</strain>
    </source>
</reference>
<evidence type="ECO:0000313" key="3">
    <source>
        <dbReference type="EMBL" id="MYR32078.1"/>
    </source>
</evidence>
<dbReference type="InterPro" id="IPR058532">
    <property type="entry name" value="YjbR/MT2646/Rv2570-like"/>
</dbReference>
<dbReference type="AlphaFoldDB" id="A0A7K2IQ43"/>
<keyword evidence="5" id="KW-1185">Reference proteome</keyword>
<dbReference type="SUPFAM" id="SSF142906">
    <property type="entry name" value="YjbR-like"/>
    <property type="match status" value="1"/>
</dbReference>
<keyword evidence="3" id="KW-0238">DNA-binding</keyword>
<comment type="caution">
    <text evidence="3">The sequence shown here is derived from an EMBL/GenBank/DDBJ whole genome shotgun (WGS) entry which is preliminary data.</text>
</comment>
<dbReference type="EMBL" id="JAYMRS010000006">
    <property type="protein sequence ID" value="MFB8769395.1"/>
    <property type="molecule type" value="Genomic_DNA"/>
</dbReference>
<dbReference type="Proteomes" id="UP001585053">
    <property type="component" value="Unassembled WGS sequence"/>
</dbReference>
<evidence type="ECO:0000256" key="1">
    <source>
        <dbReference type="SAM" id="MobiDB-lite"/>
    </source>
</evidence>
<evidence type="ECO:0000313" key="4">
    <source>
        <dbReference type="Proteomes" id="UP000467124"/>
    </source>
</evidence>
<feature type="region of interest" description="Disordered" evidence="1">
    <location>
        <begin position="122"/>
        <end position="160"/>
    </location>
</feature>
<dbReference type="OMA" id="GYHMNKR"/>